<protein>
    <submittedName>
        <fullName evidence="3">Killer toxin</fullName>
    </submittedName>
</protein>
<feature type="chain" id="PRO_5014155737" evidence="1">
    <location>
        <begin position="21"/>
        <end position="135"/>
    </location>
</feature>
<dbReference type="InterPro" id="IPR015131">
    <property type="entry name" value="Killer_tox_Kp4"/>
</dbReference>
<feature type="signal peptide" evidence="1">
    <location>
        <begin position="1"/>
        <end position="20"/>
    </location>
</feature>
<evidence type="ECO:0000256" key="1">
    <source>
        <dbReference type="SAM" id="SignalP"/>
    </source>
</evidence>
<keyword evidence="1" id="KW-0732">Signal</keyword>
<dbReference type="OrthoDB" id="4177994at2759"/>
<dbReference type="SUPFAM" id="SSF55221">
    <property type="entry name" value="Yeast killer toxins"/>
    <property type="match status" value="1"/>
</dbReference>
<dbReference type="GeneID" id="36548017"/>
<dbReference type="RefSeq" id="XP_024689799.1">
    <property type="nucleotide sequence ID" value="XM_024840493.1"/>
</dbReference>
<dbReference type="Gene3D" id="3.30.430.10">
    <property type="entry name" value="Killer Toxin P4, subunit A"/>
    <property type="match status" value="1"/>
</dbReference>
<sequence>MKLSTLLIPTILSLSSTTTALGINCRGSGFCGDASSGSGTRLSRIKNKIDAIDDNAHYNNGDHIACDVDPIGSGFCAFFQSTGDGGSAADAKRLVQDLINHGCAACGSVPTGQENDVKNGQLTVNYVGSPRRVRR</sequence>
<dbReference type="InterPro" id="IPR011329">
    <property type="entry name" value="Killer_tox_Kp4/SMK"/>
</dbReference>
<organism evidence="3 4">
    <name type="scientific">Aspergillus campestris (strain IBT 28561)</name>
    <dbReference type="NCBI Taxonomy" id="1392248"/>
    <lineage>
        <taxon>Eukaryota</taxon>
        <taxon>Fungi</taxon>
        <taxon>Dikarya</taxon>
        <taxon>Ascomycota</taxon>
        <taxon>Pezizomycotina</taxon>
        <taxon>Eurotiomycetes</taxon>
        <taxon>Eurotiomycetidae</taxon>
        <taxon>Eurotiales</taxon>
        <taxon>Aspergillaceae</taxon>
        <taxon>Aspergillus</taxon>
        <taxon>Aspergillus subgen. Circumdati</taxon>
    </lineage>
</organism>
<dbReference type="EMBL" id="MSFM01000012">
    <property type="protein sequence ID" value="PKY01205.1"/>
    <property type="molecule type" value="Genomic_DNA"/>
</dbReference>
<dbReference type="GO" id="GO:0005576">
    <property type="term" value="C:extracellular region"/>
    <property type="evidence" value="ECO:0007669"/>
    <property type="project" value="InterPro"/>
</dbReference>
<reference evidence="3" key="1">
    <citation type="submission" date="2016-12" db="EMBL/GenBank/DDBJ databases">
        <title>The genomes of Aspergillus section Nigri reveals drivers in fungal speciation.</title>
        <authorList>
            <consortium name="DOE Joint Genome Institute"/>
            <person name="Vesth T.C."/>
            <person name="Nybo J."/>
            <person name="Theobald S."/>
            <person name="Brandl J."/>
            <person name="Frisvad J.C."/>
            <person name="Nielsen K.F."/>
            <person name="Lyhne E.K."/>
            <person name="Kogle M.E."/>
            <person name="Kuo A."/>
            <person name="Riley R."/>
            <person name="Clum A."/>
            <person name="Nolan M."/>
            <person name="Lipzen A."/>
            <person name="Salamov A."/>
            <person name="Henrissat B."/>
            <person name="Wiebenga A."/>
            <person name="De vries R.P."/>
            <person name="Grigoriev I.V."/>
            <person name="Mortensen U.H."/>
            <person name="Andersen M.R."/>
            <person name="Baker S.E."/>
        </authorList>
    </citation>
    <scope>NUCLEOTIDE SEQUENCE</scope>
    <source>
        <strain evidence="3">IBT 28561</strain>
    </source>
</reference>
<name>A0A2I1CUB0_ASPC2</name>
<evidence type="ECO:0000259" key="2">
    <source>
        <dbReference type="Pfam" id="PF09044"/>
    </source>
</evidence>
<dbReference type="AlphaFoldDB" id="A0A2I1CUB0"/>
<gene>
    <name evidence="3" type="ORF">P168DRAFT_321620</name>
</gene>
<evidence type="ECO:0000313" key="4">
    <source>
        <dbReference type="Proteomes" id="UP000234254"/>
    </source>
</evidence>
<feature type="domain" description="Killer toxin Kp4" evidence="2">
    <location>
        <begin position="11"/>
        <end position="127"/>
    </location>
</feature>
<accession>A0A2I1CUB0</accession>
<comment type="caution">
    <text evidence="3">The sequence shown here is derived from an EMBL/GenBank/DDBJ whole genome shotgun (WGS) entry which is preliminary data.</text>
</comment>
<dbReference type="VEuPathDB" id="FungiDB:P168DRAFT_321620"/>
<evidence type="ECO:0000313" key="3">
    <source>
        <dbReference type="EMBL" id="PKY01205.1"/>
    </source>
</evidence>
<dbReference type="Proteomes" id="UP000234254">
    <property type="component" value="Unassembled WGS sequence"/>
</dbReference>
<keyword evidence="4" id="KW-1185">Reference proteome</keyword>
<dbReference type="Pfam" id="PF09044">
    <property type="entry name" value="Kp4"/>
    <property type="match status" value="1"/>
</dbReference>
<proteinExistence type="predicted"/>